<organism evidence="8 9">
    <name type="scientific">Mesorhabditis spiculigera</name>
    <dbReference type="NCBI Taxonomy" id="96644"/>
    <lineage>
        <taxon>Eukaryota</taxon>
        <taxon>Metazoa</taxon>
        <taxon>Ecdysozoa</taxon>
        <taxon>Nematoda</taxon>
        <taxon>Chromadorea</taxon>
        <taxon>Rhabditida</taxon>
        <taxon>Rhabditina</taxon>
        <taxon>Rhabditomorpha</taxon>
        <taxon>Rhabditoidea</taxon>
        <taxon>Rhabditidae</taxon>
        <taxon>Mesorhabditinae</taxon>
        <taxon>Mesorhabditis</taxon>
    </lineage>
</organism>
<comment type="caution">
    <text evidence="8">The sequence shown here is derived from an EMBL/GenBank/DDBJ whole genome shotgun (WGS) entry which is preliminary data.</text>
</comment>
<feature type="binding site" evidence="5">
    <location>
        <position position="33"/>
    </location>
    <ligand>
        <name>ATP</name>
        <dbReference type="ChEBI" id="CHEBI:30616"/>
    </ligand>
</feature>
<feature type="domain" description="Protein kinase" evidence="7">
    <location>
        <begin position="7"/>
        <end position="282"/>
    </location>
</feature>
<dbReference type="PANTHER" id="PTHR44329">
    <property type="entry name" value="SERINE/THREONINE-PROTEIN KINASE TNNI3K-RELATED"/>
    <property type="match status" value="1"/>
</dbReference>
<dbReference type="PROSITE" id="PS00107">
    <property type="entry name" value="PROTEIN_KINASE_ATP"/>
    <property type="match status" value="1"/>
</dbReference>
<sequence length="368" mass="42354">MASQMALQEKVLLGQGAFGLVYRLHAKSRVAVKELRGSREEHERELSALKELAHPNIVNFLDATPDYVPDDPYCYLIFMDYCDYGSLEKVIIDPKIIYTAATIVSWAMEIILVADLFRLKLSDFGISRPVDNLVRHEGAGTHGYMAPEILEAIGNRNDTPAKQMRAEDIYKCDTYSAGVVVWEIMKRRCLVEDCTMRPTAKQILTDLATLRYAYPLDPVMRRSQKRLLKPIGLDVSAWIGATKVDFSELKVMLEELSKRFRPQEKRSVLLEALVCQMTNNKFDLETVDIEERDKHYRCKMPLLMKQFWRPRAFMGLLALPRFHTHWGLALGIWILSGICPAIACCYCMRRCVISIQRKFVFLTPDYEN</sequence>
<evidence type="ECO:0000256" key="2">
    <source>
        <dbReference type="ARBA" id="ARBA00022741"/>
    </source>
</evidence>
<gene>
    <name evidence="8" type="ORF">MSPICULIGERA_LOCUS19290</name>
</gene>
<dbReference type="PANTHER" id="PTHR44329:SF288">
    <property type="entry name" value="MITOGEN-ACTIVATED PROTEIN KINASE KINASE KINASE 20"/>
    <property type="match status" value="1"/>
</dbReference>
<dbReference type="InterPro" id="IPR000719">
    <property type="entry name" value="Prot_kinase_dom"/>
</dbReference>
<dbReference type="GO" id="GO:0004674">
    <property type="term" value="F:protein serine/threonine kinase activity"/>
    <property type="evidence" value="ECO:0007669"/>
    <property type="project" value="TreeGrafter"/>
</dbReference>
<reference evidence="8" key="1">
    <citation type="submission" date="2023-06" db="EMBL/GenBank/DDBJ databases">
        <authorList>
            <person name="Delattre M."/>
        </authorList>
    </citation>
    <scope>NUCLEOTIDE SEQUENCE</scope>
    <source>
        <strain evidence="8">AF72</strain>
    </source>
</reference>
<keyword evidence="6" id="KW-0472">Membrane</keyword>
<dbReference type="PROSITE" id="PS50011">
    <property type="entry name" value="PROTEIN_KINASE_DOM"/>
    <property type="match status" value="1"/>
</dbReference>
<dbReference type="Proteomes" id="UP001177023">
    <property type="component" value="Unassembled WGS sequence"/>
</dbReference>
<keyword evidence="1" id="KW-0808">Transferase</keyword>
<dbReference type="InterPro" id="IPR051681">
    <property type="entry name" value="Ser/Thr_Kinases-Pseudokinases"/>
</dbReference>
<dbReference type="EMBL" id="CATQJA010002662">
    <property type="protein sequence ID" value="CAJ0581123.1"/>
    <property type="molecule type" value="Genomic_DNA"/>
</dbReference>
<evidence type="ECO:0000256" key="4">
    <source>
        <dbReference type="ARBA" id="ARBA00022840"/>
    </source>
</evidence>
<name>A0AA36D7H1_9BILA</name>
<evidence type="ECO:0000256" key="5">
    <source>
        <dbReference type="PROSITE-ProRule" id="PRU10141"/>
    </source>
</evidence>
<keyword evidence="9" id="KW-1185">Reference proteome</keyword>
<evidence type="ECO:0000256" key="6">
    <source>
        <dbReference type="SAM" id="Phobius"/>
    </source>
</evidence>
<evidence type="ECO:0000256" key="3">
    <source>
        <dbReference type="ARBA" id="ARBA00022777"/>
    </source>
</evidence>
<dbReference type="Gene3D" id="1.10.510.10">
    <property type="entry name" value="Transferase(Phosphotransferase) domain 1"/>
    <property type="match status" value="2"/>
</dbReference>
<feature type="transmembrane region" description="Helical" evidence="6">
    <location>
        <begin position="326"/>
        <end position="348"/>
    </location>
</feature>
<accession>A0AA36D7H1</accession>
<evidence type="ECO:0000256" key="1">
    <source>
        <dbReference type="ARBA" id="ARBA00022679"/>
    </source>
</evidence>
<proteinExistence type="predicted"/>
<keyword evidence="3" id="KW-0418">Kinase</keyword>
<keyword evidence="2 5" id="KW-0547">Nucleotide-binding</keyword>
<feature type="non-terminal residue" evidence="8">
    <location>
        <position position="368"/>
    </location>
</feature>
<keyword evidence="6" id="KW-0812">Transmembrane</keyword>
<dbReference type="SUPFAM" id="SSF56112">
    <property type="entry name" value="Protein kinase-like (PK-like)"/>
    <property type="match status" value="1"/>
</dbReference>
<dbReference type="InterPro" id="IPR011009">
    <property type="entry name" value="Kinase-like_dom_sf"/>
</dbReference>
<dbReference type="CDD" id="cd00180">
    <property type="entry name" value="PKc"/>
    <property type="match status" value="1"/>
</dbReference>
<evidence type="ECO:0000313" key="9">
    <source>
        <dbReference type="Proteomes" id="UP001177023"/>
    </source>
</evidence>
<evidence type="ECO:0000313" key="8">
    <source>
        <dbReference type="EMBL" id="CAJ0581123.1"/>
    </source>
</evidence>
<dbReference type="AlphaFoldDB" id="A0AA36D7H1"/>
<keyword evidence="4 5" id="KW-0067">ATP-binding</keyword>
<evidence type="ECO:0000259" key="7">
    <source>
        <dbReference type="PROSITE" id="PS50011"/>
    </source>
</evidence>
<protein>
    <recommendedName>
        <fullName evidence="7">Protein kinase domain-containing protein</fullName>
    </recommendedName>
</protein>
<dbReference type="Pfam" id="PF00069">
    <property type="entry name" value="Pkinase"/>
    <property type="match status" value="1"/>
</dbReference>
<dbReference type="InterPro" id="IPR017441">
    <property type="entry name" value="Protein_kinase_ATP_BS"/>
</dbReference>
<keyword evidence="6" id="KW-1133">Transmembrane helix</keyword>
<dbReference type="GO" id="GO:0005524">
    <property type="term" value="F:ATP binding"/>
    <property type="evidence" value="ECO:0007669"/>
    <property type="project" value="UniProtKB-UniRule"/>
</dbReference>